<dbReference type="GO" id="GO:0016747">
    <property type="term" value="F:acyltransferase activity, transferring groups other than amino-acyl groups"/>
    <property type="evidence" value="ECO:0007669"/>
    <property type="project" value="InterPro"/>
</dbReference>
<keyword evidence="2" id="KW-0808">Transferase</keyword>
<evidence type="ECO:0000256" key="2">
    <source>
        <dbReference type="ARBA" id="ARBA00022679"/>
    </source>
</evidence>
<keyword evidence="7" id="KW-1185">Reference proteome</keyword>
<dbReference type="PANTHER" id="PTHR11877">
    <property type="entry name" value="HYDROXYMETHYLGLUTARYL-COA SYNTHASE"/>
    <property type="match status" value="1"/>
</dbReference>
<evidence type="ECO:0000259" key="4">
    <source>
        <dbReference type="Pfam" id="PF02797"/>
    </source>
</evidence>
<evidence type="ECO:0000256" key="1">
    <source>
        <dbReference type="ARBA" id="ARBA00005531"/>
    </source>
</evidence>
<name>A0AAQ3QTF1_9BACT</name>
<reference evidence="6 7" key="1">
    <citation type="submission" date="2023-10" db="EMBL/GenBank/DDBJ databases">
        <title>Rubellicoccus peritrichatus gen. nov., sp. nov., isolated from an algae of coral reef tank.</title>
        <authorList>
            <person name="Luo J."/>
        </authorList>
    </citation>
    <scope>NUCLEOTIDE SEQUENCE [LARGE SCALE GENOMIC DNA]</scope>
    <source>
        <strain evidence="6 7">CR14</strain>
    </source>
</reference>
<dbReference type="InterPro" id="IPR012328">
    <property type="entry name" value="Chalcone/stilbene_synt_C"/>
</dbReference>
<dbReference type="KEGG" id="puo:RZN69_11825"/>
<evidence type="ECO:0000313" key="7">
    <source>
        <dbReference type="Proteomes" id="UP001304300"/>
    </source>
</evidence>
<dbReference type="PIRSF" id="PIRSF000451">
    <property type="entry name" value="PKS_III"/>
    <property type="match status" value="1"/>
</dbReference>
<dbReference type="GO" id="GO:0006633">
    <property type="term" value="P:fatty acid biosynthetic process"/>
    <property type="evidence" value="ECO:0007669"/>
    <property type="project" value="InterPro"/>
</dbReference>
<dbReference type="Pfam" id="PF02797">
    <property type="entry name" value="Chal_sti_synt_C"/>
    <property type="match status" value="1"/>
</dbReference>
<sequence>MSTSIFPQSQPATEESRNVMPRLLSLSTAVPSERWTQEETLARFAEHFSQYREPIAERIFRNSGIDHRNFSIKQEDFDPTVDSDELHAIYSEESLKLGSRAARQCLEQGDFSATDVDYLVVATCTGYLCPGLTARIARELGLRDDIQRADLVGMGCSGAMPSLQRANDFVRAYPDKRALVITVEISSACWYVDDTMETIVGNAICADGAAAALIGTGDSGNYPAIAQFAGLMDTGYIESVGFEFKAGKNRIILAKELRDASGPLVKTAVERLLDQTGVAWNAIDHWIIHSGGKRVLDSIDQSLGFKNNELANSRTVLRECGNMSSPTLFFVLERALRDARPGDLGVLVALGPGLSAETALIHW</sequence>
<dbReference type="Proteomes" id="UP001304300">
    <property type="component" value="Chromosome"/>
</dbReference>
<feature type="active site" description="Acyl-thioester intermediate" evidence="3">
    <location>
        <position position="156"/>
    </location>
</feature>
<gene>
    <name evidence="6" type="ORF">RZN69_11825</name>
</gene>
<dbReference type="SUPFAM" id="SSF53901">
    <property type="entry name" value="Thiolase-like"/>
    <property type="match status" value="1"/>
</dbReference>
<dbReference type="AlphaFoldDB" id="A0AAQ3QTF1"/>
<dbReference type="InterPro" id="IPR013601">
    <property type="entry name" value="FAE1_typ3_polyketide_synth"/>
</dbReference>
<protein>
    <submittedName>
        <fullName evidence="6">Type III polyketide synthase</fullName>
    </submittedName>
</protein>
<dbReference type="Gene3D" id="3.40.47.10">
    <property type="match status" value="2"/>
</dbReference>
<accession>A0AAQ3QTF1</accession>
<feature type="domain" description="FAE" evidence="5">
    <location>
        <begin position="43"/>
        <end position="220"/>
    </location>
</feature>
<evidence type="ECO:0000313" key="6">
    <source>
        <dbReference type="EMBL" id="WOO39303.1"/>
    </source>
</evidence>
<dbReference type="GO" id="GO:0016020">
    <property type="term" value="C:membrane"/>
    <property type="evidence" value="ECO:0007669"/>
    <property type="project" value="InterPro"/>
</dbReference>
<dbReference type="GO" id="GO:0030639">
    <property type="term" value="P:polyketide biosynthetic process"/>
    <property type="evidence" value="ECO:0007669"/>
    <property type="project" value="TreeGrafter"/>
</dbReference>
<dbReference type="CDD" id="cd00831">
    <property type="entry name" value="CHS_like"/>
    <property type="match status" value="1"/>
</dbReference>
<dbReference type="InterPro" id="IPR011141">
    <property type="entry name" value="Polyketide_synthase_type-III"/>
</dbReference>
<dbReference type="InterPro" id="IPR016039">
    <property type="entry name" value="Thiolase-like"/>
</dbReference>
<proteinExistence type="inferred from homology"/>
<organism evidence="6 7">
    <name type="scientific">Rubellicoccus peritrichatus</name>
    <dbReference type="NCBI Taxonomy" id="3080537"/>
    <lineage>
        <taxon>Bacteria</taxon>
        <taxon>Pseudomonadati</taxon>
        <taxon>Verrucomicrobiota</taxon>
        <taxon>Opitutia</taxon>
        <taxon>Puniceicoccales</taxon>
        <taxon>Cerasicoccaceae</taxon>
        <taxon>Rubellicoccus</taxon>
    </lineage>
</organism>
<dbReference type="Pfam" id="PF08392">
    <property type="entry name" value="FAE1_CUT1_RppA"/>
    <property type="match status" value="1"/>
</dbReference>
<dbReference type="RefSeq" id="WP_317831144.1">
    <property type="nucleotide sequence ID" value="NZ_CP136920.1"/>
</dbReference>
<dbReference type="EMBL" id="CP136920">
    <property type="protein sequence ID" value="WOO39303.1"/>
    <property type="molecule type" value="Genomic_DNA"/>
</dbReference>
<comment type="similarity">
    <text evidence="1">Belongs to the thiolase-like superfamily. Chalcone/stilbene synthases family.</text>
</comment>
<feature type="domain" description="Chalcone/stilbene synthase C-terminal" evidence="4">
    <location>
        <begin position="262"/>
        <end position="362"/>
    </location>
</feature>
<dbReference type="PANTHER" id="PTHR11877:SF46">
    <property type="entry name" value="TYPE III POLYKETIDE SYNTHASE A"/>
    <property type="match status" value="1"/>
</dbReference>
<evidence type="ECO:0000259" key="5">
    <source>
        <dbReference type="Pfam" id="PF08392"/>
    </source>
</evidence>
<evidence type="ECO:0000256" key="3">
    <source>
        <dbReference type="PIRSR" id="PIRSR000451-1"/>
    </source>
</evidence>